<dbReference type="GO" id="GO:0004497">
    <property type="term" value="F:monooxygenase activity"/>
    <property type="evidence" value="ECO:0007669"/>
    <property type="project" value="UniProtKB-KW"/>
</dbReference>
<evidence type="ECO:0000256" key="3">
    <source>
        <dbReference type="PIRSR" id="PIRSR602401-1"/>
    </source>
</evidence>
<comment type="similarity">
    <text evidence="1 4">Belongs to the cytochrome P450 family.</text>
</comment>
<dbReference type="PANTHER" id="PTHR24284">
    <property type="entry name" value="CYTOCHROME P450 FAMILY"/>
    <property type="match status" value="1"/>
</dbReference>
<comment type="cofactor">
    <cofactor evidence="3">
        <name>heme</name>
        <dbReference type="ChEBI" id="CHEBI:30413"/>
    </cofactor>
</comment>
<name>A0AAF3JB32_9BILA</name>
<dbReference type="Pfam" id="PF00067">
    <property type="entry name" value="p450"/>
    <property type="match status" value="1"/>
</dbReference>
<dbReference type="InterPro" id="IPR002401">
    <property type="entry name" value="Cyt_P450_E_grp-I"/>
</dbReference>
<dbReference type="Proteomes" id="UP000887575">
    <property type="component" value="Unassembled WGS sequence"/>
</dbReference>
<dbReference type="AlphaFoldDB" id="A0AAF3JB32"/>
<keyword evidence="4" id="KW-0560">Oxidoreductase</keyword>
<evidence type="ECO:0000256" key="2">
    <source>
        <dbReference type="ARBA" id="ARBA00023033"/>
    </source>
</evidence>
<keyword evidence="3 4" id="KW-0479">Metal-binding</keyword>
<accession>A0AAF3JB32</accession>
<dbReference type="GO" id="GO:0020037">
    <property type="term" value="F:heme binding"/>
    <property type="evidence" value="ECO:0007669"/>
    <property type="project" value="InterPro"/>
</dbReference>
<dbReference type="PRINTS" id="PR00463">
    <property type="entry name" value="EP450I"/>
</dbReference>
<dbReference type="GO" id="GO:0005506">
    <property type="term" value="F:iron ion binding"/>
    <property type="evidence" value="ECO:0007669"/>
    <property type="project" value="InterPro"/>
</dbReference>
<dbReference type="PRINTS" id="PR00385">
    <property type="entry name" value="P450"/>
</dbReference>
<dbReference type="InterPro" id="IPR036396">
    <property type="entry name" value="Cyt_P450_sf"/>
</dbReference>
<keyword evidence="5" id="KW-1185">Reference proteome</keyword>
<dbReference type="InterPro" id="IPR001128">
    <property type="entry name" value="Cyt_P450"/>
</dbReference>
<evidence type="ECO:0000313" key="5">
    <source>
        <dbReference type="Proteomes" id="UP000887575"/>
    </source>
</evidence>
<dbReference type="Gene3D" id="1.10.630.10">
    <property type="entry name" value="Cytochrome P450"/>
    <property type="match status" value="1"/>
</dbReference>
<evidence type="ECO:0000313" key="6">
    <source>
        <dbReference type="WBParaSite" id="MBELARI_LOCUS7826"/>
    </source>
</evidence>
<proteinExistence type="inferred from homology"/>
<evidence type="ECO:0000256" key="4">
    <source>
        <dbReference type="RuleBase" id="RU000461"/>
    </source>
</evidence>
<dbReference type="PANTHER" id="PTHR24284:SF1">
    <property type="entry name" value="CYTOCHROME P450 FAMILY"/>
    <property type="match status" value="1"/>
</dbReference>
<dbReference type="GO" id="GO:0016705">
    <property type="term" value="F:oxidoreductase activity, acting on paired donors, with incorporation or reduction of molecular oxygen"/>
    <property type="evidence" value="ECO:0007669"/>
    <property type="project" value="InterPro"/>
</dbReference>
<organism evidence="5 6">
    <name type="scientific">Mesorhabditis belari</name>
    <dbReference type="NCBI Taxonomy" id="2138241"/>
    <lineage>
        <taxon>Eukaryota</taxon>
        <taxon>Metazoa</taxon>
        <taxon>Ecdysozoa</taxon>
        <taxon>Nematoda</taxon>
        <taxon>Chromadorea</taxon>
        <taxon>Rhabditida</taxon>
        <taxon>Rhabditina</taxon>
        <taxon>Rhabditomorpha</taxon>
        <taxon>Rhabditoidea</taxon>
        <taxon>Rhabditidae</taxon>
        <taxon>Mesorhabditinae</taxon>
        <taxon>Mesorhabditis</taxon>
    </lineage>
</organism>
<feature type="binding site" description="axial binding residue" evidence="3">
    <location>
        <position position="247"/>
    </location>
    <ligand>
        <name>heme</name>
        <dbReference type="ChEBI" id="CHEBI:30413"/>
    </ligand>
    <ligandPart>
        <name>Fe</name>
        <dbReference type="ChEBI" id="CHEBI:18248"/>
    </ligandPart>
</feature>
<keyword evidence="3 4" id="KW-0408">Iron</keyword>
<keyword evidence="3 4" id="KW-0349">Heme</keyword>
<protein>
    <submittedName>
        <fullName evidence="6">Cytochrome P450</fullName>
    </submittedName>
</protein>
<reference evidence="6" key="1">
    <citation type="submission" date="2024-02" db="UniProtKB">
        <authorList>
            <consortium name="WormBaseParasite"/>
        </authorList>
    </citation>
    <scope>IDENTIFICATION</scope>
</reference>
<sequence>MNFADRIVELFETVRGSKWTFVAGTFPWVADIPLIGDYAVHRHFRKLQPFKDYCQDESKKCMEGYSIDQEPSCFVQAYVQKMQNNEAVKNELEIQCTNVATDFFLAGMETTSTSLQWALRYMAAYPDVQEKCRQEILSAVGNERLPSLADKNTLPYTNATVLEIQRHANIIPLNVFHKATCDTHIGGHPIPEGTLVIGQIHQVHIADPVYPNPEEFQPERFLQKDMKTPNKEAVDRLSPFSIGKRQCAGEGMAKVELFLGFAGLMQRYKFSPCRGEKIDLTPVPAMVQQPQQQLLIVEEVNANLI</sequence>
<dbReference type="SUPFAM" id="SSF48264">
    <property type="entry name" value="Cytochrome P450"/>
    <property type="match status" value="1"/>
</dbReference>
<keyword evidence="2 4" id="KW-0503">Monooxygenase</keyword>
<dbReference type="WBParaSite" id="MBELARI_LOCUS7826">
    <property type="protein sequence ID" value="MBELARI_LOCUS7826"/>
    <property type="gene ID" value="MBELARI_LOCUS7826"/>
</dbReference>
<dbReference type="PROSITE" id="PS00086">
    <property type="entry name" value="CYTOCHROME_P450"/>
    <property type="match status" value="1"/>
</dbReference>
<dbReference type="InterPro" id="IPR017972">
    <property type="entry name" value="Cyt_P450_CS"/>
</dbReference>
<evidence type="ECO:0000256" key="1">
    <source>
        <dbReference type="ARBA" id="ARBA00010617"/>
    </source>
</evidence>